<accession>B3PG55</accession>
<dbReference type="eggNOG" id="COG4633">
    <property type="taxonomic scope" value="Bacteria"/>
</dbReference>
<dbReference type="SUPFAM" id="SSF49503">
    <property type="entry name" value="Cupredoxins"/>
    <property type="match status" value="1"/>
</dbReference>
<dbReference type="EMBL" id="CP000934">
    <property type="protein sequence ID" value="ACE84260.1"/>
    <property type="molecule type" value="Genomic_DNA"/>
</dbReference>
<protein>
    <recommendedName>
        <fullName evidence="2">EfeO-type cupredoxin-like domain-containing protein</fullName>
    </recommendedName>
</protein>
<dbReference type="HOGENOM" id="CLU_157112_0_0_6"/>
<dbReference type="AlphaFoldDB" id="B3PG55"/>
<feature type="signal peptide" evidence="1">
    <location>
        <begin position="1"/>
        <end position="20"/>
    </location>
</feature>
<dbReference type="Pfam" id="PF13473">
    <property type="entry name" value="Cupredoxin_1"/>
    <property type="match status" value="1"/>
</dbReference>
<sequence length="109" mass="12442">MNKIVRWYWLLGLCCTPVWAGVPEFTLEIRDHLFYPSMLVVPANTKVRLLVVNHDSTPEEFESYELNREKVIMGGARAVIFIGPLAPGDYPFFGEFNPKTARGVIRAEE</sequence>
<dbReference type="RefSeq" id="WP_012489084.1">
    <property type="nucleotide sequence ID" value="NC_010995.1"/>
</dbReference>
<evidence type="ECO:0000259" key="2">
    <source>
        <dbReference type="Pfam" id="PF13473"/>
    </source>
</evidence>
<feature type="chain" id="PRO_5002793883" description="EfeO-type cupredoxin-like domain-containing protein" evidence="1">
    <location>
        <begin position="21"/>
        <end position="109"/>
    </location>
</feature>
<organism evidence="3 4">
    <name type="scientific">Cellvibrio japonicus (strain Ueda107)</name>
    <name type="common">Pseudomonas fluorescens subsp. cellulosa</name>
    <dbReference type="NCBI Taxonomy" id="498211"/>
    <lineage>
        <taxon>Bacteria</taxon>
        <taxon>Pseudomonadati</taxon>
        <taxon>Pseudomonadota</taxon>
        <taxon>Gammaproteobacteria</taxon>
        <taxon>Cellvibrionales</taxon>
        <taxon>Cellvibrionaceae</taxon>
        <taxon>Cellvibrio</taxon>
    </lineage>
</organism>
<feature type="domain" description="EfeO-type cupredoxin-like" evidence="2">
    <location>
        <begin position="5"/>
        <end position="105"/>
    </location>
</feature>
<dbReference type="InterPro" id="IPR028096">
    <property type="entry name" value="EfeO_Cupredoxin"/>
</dbReference>
<dbReference type="Gene3D" id="2.60.40.420">
    <property type="entry name" value="Cupredoxins - blue copper proteins"/>
    <property type="match status" value="1"/>
</dbReference>
<dbReference type="Proteomes" id="UP000001036">
    <property type="component" value="Chromosome"/>
</dbReference>
<proteinExistence type="predicted"/>
<keyword evidence="1" id="KW-0732">Signal</keyword>
<dbReference type="KEGG" id="cja:CJA_3509"/>
<dbReference type="STRING" id="498211.CJA_3509"/>
<evidence type="ECO:0000313" key="3">
    <source>
        <dbReference type="EMBL" id="ACE84260.1"/>
    </source>
</evidence>
<keyword evidence="4" id="KW-1185">Reference proteome</keyword>
<gene>
    <name evidence="3" type="ordered locus">CJA_3509</name>
</gene>
<reference evidence="3 4" key="1">
    <citation type="journal article" date="2008" name="J. Bacteriol.">
        <title>Insights into plant cell wall degradation from the genome sequence of the soil bacterium Cellvibrio japonicus.</title>
        <authorList>
            <person name="Deboy R.T."/>
            <person name="Mongodin E.F."/>
            <person name="Fouts D.E."/>
            <person name="Tailford L.E."/>
            <person name="Khouri H."/>
            <person name="Emerson J.B."/>
            <person name="Mohamoud Y."/>
            <person name="Watkins K."/>
            <person name="Henrissat B."/>
            <person name="Gilbert H.J."/>
            <person name="Nelson K.E."/>
        </authorList>
    </citation>
    <scope>NUCLEOTIDE SEQUENCE [LARGE SCALE GENOMIC DNA]</scope>
    <source>
        <strain evidence="3 4">Ueda107</strain>
    </source>
</reference>
<dbReference type="InterPro" id="IPR008972">
    <property type="entry name" value="Cupredoxin"/>
</dbReference>
<evidence type="ECO:0000313" key="4">
    <source>
        <dbReference type="Proteomes" id="UP000001036"/>
    </source>
</evidence>
<evidence type="ECO:0000256" key="1">
    <source>
        <dbReference type="SAM" id="SignalP"/>
    </source>
</evidence>
<name>B3PG55_CELJU</name>
<dbReference type="OrthoDB" id="5958460at2"/>